<protein>
    <submittedName>
        <fullName evidence="2">Uncharacterized protein</fullName>
    </submittedName>
</protein>
<evidence type="ECO:0000256" key="1">
    <source>
        <dbReference type="SAM" id="MobiDB-lite"/>
    </source>
</evidence>
<dbReference type="RefSeq" id="WP_277578358.1">
    <property type="nucleotide sequence ID" value="NZ_JANRMI010000003.1"/>
</dbReference>
<dbReference type="EMBL" id="JANRMI010000003">
    <property type="protein sequence ID" value="MDG0816881.1"/>
    <property type="molecule type" value="Genomic_DNA"/>
</dbReference>
<evidence type="ECO:0000313" key="3">
    <source>
        <dbReference type="Proteomes" id="UP001152321"/>
    </source>
</evidence>
<organism evidence="2 3">
    <name type="scientific">Bdellovibrio svalbardensis</name>
    <dbReference type="NCBI Taxonomy" id="2972972"/>
    <lineage>
        <taxon>Bacteria</taxon>
        <taxon>Pseudomonadati</taxon>
        <taxon>Bdellovibrionota</taxon>
        <taxon>Bdellovibrionia</taxon>
        <taxon>Bdellovibrionales</taxon>
        <taxon>Pseudobdellovibrionaceae</taxon>
        <taxon>Bdellovibrio</taxon>
    </lineage>
</organism>
<sequence length="176" mass="20308">MAHSMGKHVQAKKKLTKVEFKLFSGSFPKEMSKISRRSLNSAKIKTEKLLQKYRLSRGKSSETKNKILEFRMKSLAKAHERYAKRLDRIDHLNAKPVVKQKKSMTAQPKMKLELKDSPRNSFLNGEKKKMYSKQLKEKRKKEIQGAVNSKRVAGYISARTRKGQVARDRVTSSKGE</sequence>
<dbReference type="Proteomes" id="UP001152321">
    <property type="component" value="Unassembled WGS sequence"/>
</dbReference>
<reference evidence="2" key="1">
    <citation type="submission" date="2022-08" db="EMBL/GenBank/DDBJ databases">
        <title>Novel Bdellovibrio Species Isolated from Svalbard: Designation Bdellovibrio svalbardensis.</title>
        <authorList>
            <person name="Mitchell R.J."/>
            <person name="Choi S.Y."/>
        </authorList>
    </citation>
    <scope>NUCLEOTIDE SEQUENCE</scope>
    <source>
        <strain evidence="2">PAP01</strain>
    </source>
</reference>
<accession>A0ABT6DJ44</accession>
<comment type="caution">
    <text evidence="2">The sequence shown here is derived from an EMBL/GenBank/DDBJ whole genome shotgun (WGS) entry which is preliminary data.</text>
</comment>
<name>A0ABT6DJ44_9BACT</name>
<feature type="region of interest" description="Disordered" evidence="1">
    <location>
        <begin position="98"/>
        <end position="146"/>
    </location>
</feature>
<proteinExistence type="predicted"/>
<keyword evidence="3" id="KW-1185">Reference proteome</keyword>
<gene>
    <name evidence="2" type="ORF">NWE73_10930</name>
</gene>
<evidence type="ECO:0000313" key="2">
    <source>
        <dbReference type="EMBL" id="MDG0816881.1"/>
    </source>
</evidence>